<evidence type="ECO:0000256" key="1">
    <source>
        <dbReference type="ARBA" id="ARBA00004123"/>
    </source>
</evidence>
<dbReference type="Pfam" id="PF16622">
    <property type="entry name" value="zf-C2H2_11"/>
    <property type="match status" value="1"/>
</dbReference>
<dbReference type="PANTHER" id="PTHR47222:SF3">
    <property type="entry name" value="ZINC FINGER PROTEIN 532"/>
    <property type="match status" value="1"/>
</dbReference>
<dbReference type="InterPro" id="IPR045914">
    <property type="entry name" value="Zn532-like"/>
</dbReference>
<keyword evidence="4" id="KW-0677">Repeat</keyword>
<dbReference type="PANTHER" id="PTHR47222">
    <property type="entry name" value="ZINC FINGER PROTEIN 532-RELATED"/>
    <property type="match status" value="1"/>
</dbReference>
<comment type="similarity">
    <text evidence="2">Belongs to the krueppel C2H2-type zinc-finger protein family.</text>
</comment>
<evidence type="ECO:0000256" key="7">
    <source>
        <dbReference type="ARBA" id="ARBA00023015"/>
    </source>
</evidence>
<dbReference type="InterPro" id="IPR041697">
    <property type="entry name" value="Znf-C2H2_11"/>
</dbReference>
<name>A0ABV0NZS5_9TELE</name>
<evidence type="ECO:0000256" key="10">
    <source>
        <dbReference type="ARBA" id="ARBA00023242"/>
    </source>
</evidence>
<evidence type="ECO:0000256" key="12">
    <source>
        <dbReference type="SAM" id="MobiDB-lite"/>
    </source>
</evidence>
<dbReference type="EMBL" id="JAHRIO010056933">
    <property type="protein sequence ID" value="MEQ2176949.1"/>
    <property type="molecule type" value="Genomic_DNA"/>
</dbReference>
<gene>
    <name evidence="14" type="ORF">GOODEAATRI_033439</name>
</gene>
<dbReference type="PROSITE" id="PS00028">
    <property type="entry name" value="ZINC_FINGER_C2H2_1"/>
    <property type="match status" value="2"/>
</dbReference>
<dbReference type="InterPro" id="IPR013087">
    <property type="entry name" value="Znf_C2H2_type"/>
</dbReference>
<keyword evidence="3" id="KW-0479">Metal-binding</keyword>
<keyword evidence="6" id="KW-0862">Zinc</keyword>
<evidence type="ECO:0000256" key="4">
    <source>
        <dbReference type="ARBA" id="ARBA00022737"/>
    </source>
</evidence>
<comment type="caution">
    <text evidence="14">The sequence shown here is derived from an EMBL/GenBank/DDBJ whole genome shotgun (WGS) entry which is preliminary data.</text>
</comment>
<evidence type="ECO:0000256" key="11">
    <source>
        <dbReference type="PROSITE-ProRule" id="PRU00042"/>
    </source>
</evidence>
<keyword evidence="8" id="KW-0238">DNA-binding</keyword>
<feature type="domain" description="C2H2-type" evidence="13">
    <location>
        <begin position="130"/>
        <end position="152"/>
    </location>
</feature>
<dbReference type="Gene3D" id="3.30.160.60">
    <property type="entry name" value="Classic Zinc Finger"/>
    <property type="match status" value="2"/>
</dbReference>
<keyword evidence="7" id="KW-0805">Transcription regulation</keyword>
<dbReference type="Pfam" id="PF00096">
    <property type="entry name" value="zf-C2H2"/>
    <property type="match status" value="1"/>
</dbReference>
<evidence type="ECO:0000256" key="9">
    <source>
        <dbReference type="ARBA" id="ARBA00023163"/>
    </source>
</evidence>
<evidence type="ECO:0000256" key="5">
    <source>
        <dbReference type="ARBA" id="ARBA00022771"/>
    </source>
</evidence>
<organism evidence="14 15">
    <name type="scientific">Goodea atripinnis</name>
    <dbReference type="NCBI Taxonomy" id="208336"/>
    <lineage>
        <taxon>Eukaryota</taxon>
        <taxon>Metazoa</taxon>
        <taxon>Chordata</taxon>
        <taxon>Craniata</taxon>
        <taxon>Vertebrata</taxon>
        <taxon>Euteleostomi</taxon>
        <taxon>Actinopterygii</taxon>
        <taxon>Neopterygii</taxon>
        <taxon>Teleostei</taxon>
        <taxon>Neoteleostei</taxon>
        <taxon>Acanthomorphata</taxon>
        <taxon>Ovalentaria</taxon>
        <taxon>Atherinomorphae</taxon>
        <taxon>Cyprinodontiformes</taxon>
        <taxon>Goodeidae</taxon>
        <taxon>Goodea</taxon>
    </lineage>
</organism>
<dbReference type="Proteomes" id="UP001476798">
    <property type="component" value="Unassembled WGS sequence"/>
</dbReference>
<evidence type="ECO:0000256" key="3">
    <source>
        <dbReference type="ARBA" id="ARBA00022723"/>
    </source>
</evidence>
<keyword evidence="5 11" id="KW-0863">Zinc-finger</keyword>
<evidence type="ECO:0000256" key="6">
    <source>
        <dbReference type="ARBA" id="ARBA00022833"/>
    </source>
</evidence>
<dbReference type="InterPro" id="IPR036236">
    <property type="entry name" value="Znf_C2H2_sf"/>
</dbReference>
<dbReference type="PROSITE" id="PS50157">
    <property type="entry name" value="ZINC_FINGER_C2H2_2"/>
    <property type="match status" value="2"/>
</dbReference>
<sequence length="167" mass="18731">RRNTKRKPDEVEGSPGLNSRGSNSQPLKRLKVNILKNHKCAVCGFTTEDIAAFHKHIPQHKSDGSSHQCQECGLCYTSPRSLARHLFIVHGLKEPKGLGRYNGRGREDEESQRENQLDVVDENNDGTPNTKCKVCGKKFDTEGHLKTHMRTHGMAFIRSKTLSAAQK</sequence>
<accession>A0ABV0NZS5</accession>
<evidence type="ECO:0000256" key="2">
    <source>
        <dbReference type="ARBA" id="ARBA00006991"/>
    </source>
</evidence>
<evidence type="ECO:0000313" key="14">
    <source>
        <dbReference type="EMBL" id="MEQ2176949.1"/>
    </source>
</evidence>
<feature type="compositionally biased region" description="Basic and acidic residues" evidence="12">
    <location>
        <begin position="1"/>
        <end position="10"/>
    </location>
</feature>
<keyword evidence="15" id="KW-1185">Reference proteome</keyword>
<keyword evidence="9" id="KW-0804">Transcription</keyword>
<evidence type="ECO:0000259" key="13">
    <source>
        <dbReference type="PROSITE" id="PS50157"/>
    </source>
</evidence>
<dbReference type="SUPFAM" id="SSF57667">
    <property type="entry name" value="beta-beta-alpha zinc fingers"/>
    <property type="match status" value="1"/>
</dbReference>
<keyword evidence="10" id="KW-0539">Nucleus</keyword>
<evidence type="ECO:0000256" key="8">
    <source>
        <dbReference type="ARBA" id="ARBA00023125"/>
    </source>
</evidence>
<proteinExistence type="inferred from homology"/>
<feature type="non-terminal residue" evidence="14">
    <location>
        <position position="1"/>
    </location>
</feature>
<feature type="region of interest" description="Disordered" evidence="12">
    <location>
        <begin position="1"/>
        <end position="25"/>
    </location>
</feature>
<reference evidence="14 15" key="1">
    <citation type="submission" date="2021-06" db="EMBL/GenBank/DDBJ databases">
        <authorList>
            <person name="Palmer J.M."/>
        </authorList>
    </citation>
    <scope>NUCLEOTIDE SEQUENCE [LARGE SCALE GENOMIC DNA]</scope>
    <source>
        <strain evidence="14 15">GA_2019</strain>
        <tissue evidence="14">Muscle</tissue>
    </source>
</reference>
<feature type="compositionally biased region" description="Polar residues" evidence="12">
    <location>
        <begin position="16"/>
        <end position="25"/>
    </location>
</feature>
<evidence type="ECO:0000313" key="15">
    <source>
        <dbReference type="Proteomes" id="UP001476798"/>
    </source>
</evidence>
<feature type="domain" description="C2H2-type" evidence="13">
    <location>
        <begin position="67"/>
        <end position="95"/>
    </location>
</feature>
<comment type="subcellular location">
    <subcellularLocation>
        <location evidence="1">Nucleus</location>
    </subcellularLocation>
</comment>
<protein>
    <recommendedName>
        <fullName evidence="13">C2H2-type domain-containing protein</fullName>
    </recommendedName>
</protein>
<dbReference type="SMART" id="SM00355">
    <property type="entry name" value="ZnF_C2H2"/>
    <property type="match status" value="3"/>
</dbReference>